<name>A0ABT1PJK3_9ACTN</name>
<evidence type="ECO:0000256" key="2">
    <source>
        <dbReference type="SAM" id="SignalP"/>
    </source>
</evidence>
<dbReference type="Proteomes" id="UP001206206">
    <property type="component" value="Unassembled WGS sequence"/>
</dbReference>
<keyword evidence="2" id="KW-0732">Signal</keyword>
<evidence type="ECO:0000256" key="1">
    <source>
        <dbReference type="SAM" id="MobiDB-lite"/>
    </source>
</evidence>
<dbReference type="PROSITE" id="PS51257">
    <property type="entry name" value="PROKAR_LIPOPROTEIN"/>
    <property type="match status" value="1"/>
</dbReference>
<accession>A0ABT1PJK3</accession>
<evidence type="ECO:0000313" key="4">
    <source>
        <dbReference type="Proteomes" id="UP001206206"/>
    </source>
</evidence>
<keyword evidence="4" id="KW-1185">Reference proteome</keyword>
<dbReference type="EMBL" id="JANFNH010000027">
    <property type="protein sequence ID" value="MCQ4044428.1"/>
    <property type="molecule type" value="Genomic_DNA"/>
</dbReference>
<protein>
    <recommendedName>
        <fullName evidence="5">Secreted protein</fullName>
    </recommendedName>
</protein>
<comment type="caution">
    <text evidence="3">The sequence shown here is derived from an EMBL/GenBank/DDBJ whole genome shotgun (WGS) entry which is preliminary data.</text>
</comment>
<feature type="chain" id="PRO_5046702871" description="Secreted protein" evidence="2">
    <location>
        <begin position="18"/>
        <end position="132"/>
    </location>
</feature>
<dbReference type="RefSeq" id="WP_255930263.1">
    <property type="nucleotide sequence ID" value="NZ_JANFNH010000027.1"/>
</dbReference>
<gene>
    <name evidence="3" type="ORF">NON19_20935</name>
</gene>
<organism evidence="3 4">
    <name type="scientific">Streptantibioticus rubrisoli</name>
    <dbReference type="NCBI Taxonomy" id="1387313"/>
    <lineage>
        <taxon>Bacteria</taxon>
        <taxon>Bacillati</taxon>
        <taxon>Actinomycetota</taxon>
        <taxon>Actinomycetes</taxon>
        <taxon>Kitasatosporales</taxon>
        <taxon>Streptomycetaceae</taxon>
        <taxon>Streptantibioticus</taxon>
    </lineage>
</organism>
<feature type="signal peptide" evidence="2">
    <location>
        <begin position="1"/>
        <end position="17"/>
    </location>
</feature>
<evidence type="ECO:0008006" key="5">
    <source>
        <dbReference type="Google" id="ProtNLM"/>
    </source>
</evidence>
<feature type="region of interest" description="Disordered" evidence="1">
    <location>
        <begin position="61"/>
        <end position="96"/>
    </location>
</feature>
<proteinExistence type="predicted"/>
<reference evidence="3 4" key="1">
    <citation type="submission" date="2022-06" db="EMBL/GenBank/DDBJ databases">
        <title>Draft genome sequence of type strain Streptomyces rubrisoli DSM 42083.</title>
        <authorList>
            <person name="Duangmal K."/>
            <person name="Klaysubun C."/>
        </authorList>
    </citation>
    <scope>NUCLEOTIDE SEQUENCE [LARGE SCALE GENOMIC DNA]</scope>
    <source>
        <strain evidence="3 4">DSM 42083</strain>
    </source>
</reference>
<sequence length="132" mass="13531">MALYARVVGAVVGVALAASGLVACNDVNRSVDCGKSALKIAGDVQDVVAAVTNVGNLVDSERRKQTSESLDRLQRDVKDVASNSHDVDQRKAADDVARAARGVKTAADNGGSPDVKPLGDAAAELSKVCVKS</sequence>
<evidence type="ECO:0000313" key="3">
    <source>
        <dbReference type="EMBL" id="MCQ4044428.1"/>
    </source>
</evidence>